<dbReference type="InterPro" id="IPR050228">
    <property type="entry name" value="Carboxylesterase_BioH"/>
</dbReference>
<comment type="caution">
    <text evidence="2">The sequence shown here is derived from an EMBL/GenBank/DDBJ whole genome shotgun (WGS) entry which is preliminary data.</text>
</comment>
<feature type="domain" description="AB hydrolase-1" evidence="1">
    <location>
        <begin position="18"/>
        <end position="248"/>
    </location>
</feature>
<proteinExistence type="predicted"/>
<dbReference type="GO" id="GO:0016787">
    <property type="term" value="F:hydrolase activity"/>
    <property type="evidence" value="ECO:0007669"/>
    <property type="project" value="UniProtKB-KW"/>
</dbReference>
<dbReference type="Pfam" id="PF12697">
    <property type="entry name" value="Abhydrolase_6"/>
    <property type="match status" value="1"/>
</dbReference>
<dbReference type="SUPFAM" id="SSF53474">
    <property type="entry name" value="alpha/beta-Hydrolases"/>
    <property type="match status" value="1"/>
</dbReference>
<evidence type="ECO:0000313" key="2">
    <source>
        <dbReference type="EMBL" id="OBK89526.1"/>
    </source>
</evidence>
<dbReference type="PANTHER" id="PTHR43194:SF2">
    <property type="entry name" value="PEROXISOMAL MEMBRANE PROTEIN LPX1"/>
    <property type="match status" value="1"/>
</dbReference>
<dbReference type="AlphaFoldDB" id="A0A1A3U3U2"/>
<keyword evidence="2" id="KW-0378">Hydrolase</keyword>
<dbReference type="RefSeq" id="WP_065023859.1">
    <property type="nucleotide sequence ID" value="NZ_LZMF01000039.1"/>
</dbReference>
<evidence type="ECO:0000313" key="3">
    <source>
        <dbReference type="Proteomes" id="UP000093759"/>
    </source>
</evidence>
<dbReference type="InterPro" id="IPR000073">
    <property type="entry name" value="AB_hydrolase_1"/>
</dbReference>
<gene>
    <name evidence="2" type="ORF">A5648_20070</name>
</gene>
<sequence length="272" mass="29846">MLEVVERRPRGDAHPIPLLFVHGAWHATWCWHDHFLDFFANNGYRAVGVSLRGHGASTLSQPLSRCSIADYVDDVAAVADAMPTRPVLIGHSMGGFVVQKYLESRAAPAGVLLASVPPRGAIGTVGKAIQHHPWLTARGMVTGRTVSNVNTPRLAREHFFCARTPEQVVTACAARLREESAHALFLGLMFQEPPRPQRVTAPMLVLGAQNDGLILAKDVHATARAYGTDAEFFPDMGHDMMLEPGWYAVAARIHSWLGSRLAQYSHQKTRYG</sequence>
<dbReference type="Proteomes" id="UP000093759">
    <property type="component" value="Unassembled WGS sequence"/>
</dbReference>
<organism evidence="2 3">
    <name type="scientific">Mycolicibacter sinensis (strain JDM601)</name>
    <name type="common">Mycobacterium sinense</name>
    <dbReference type="NCBI Taxonomy" id="875328"/>
    <lineage>
        <taxon>Bacteria</taxon>
        <taxon>Bacillati</taxon>
        <taxon>Actinomycetota</taxon>
        <taxon>Actinomycetes</taxon>
        <taxon>Mycobacteriales</taxon>
        <taxon>Mycobacteriaceae</taxon>
        <taxon>Mycolicibacter</taxon>
    </lineage>
</organism>
<dbReference type="InterPro" id="IPR029058">
    <property type="entry name" value="AB_hydrolase_fold"/>
</dbReference>
<accession>A0A1A3U3U2</accession>
<dbReference type="PANTHER" id="PTHR43194">
    <property type="entry name" value="HYDROLASE ALPHA/BETA FOLD FAMILY"/>
    <property type="match status" value="1"/>
</dbReference>
<dbReference type="EMBL" id="LZMF01000039">
    <property type="protein sequence ID" value="OBK89526.1"/>
    <property type="molecule type" value="Genomic_DNA"/>
</dbReference>
<evidence type="ECO:0000259" key="1">
    <source>
        <dbReference type="Pfam" id="PF12697"/>
    </source>
</evidence>
<name>A0A1A3U3U2_MYCSD</name>
<reference evidence="3" key="1">
    <citation type="submission" date="2016-06" db="EMBL/GenBank/DDBJ databases">
        <authorList>
            <person name="Sutton G."/>
            <person name="Brinkac L."/>
            <person name="Sanka R."/>
            <person name="Adams M."/>
            <person name="Lau E."/>
            <person name="Garcia-Basteiro A."/>
            <person name="Lopez-Varela E."/>
            <person name="Palencia S."/>
        </authorList>
    </citation>
    <scope>NUCLEOTIDE SEQUENCE [LARGE SCALE GENOMIC DNA]</scope>
    <source>
        <strain evidence="3">1274684.2</strain>
    </source>
</reference>
<protein>
    <submittedName>
        <fullName evidence="2">Alpha/beta hydrolase</fullName>
    </submittedName>
</protein>
<dbReference type="Gene3D" id="3.40.50.1820">
    <property type="entry name" value="alpha/beta hydrolase"/>
    <property type="match status" value="1"/>
</dbReference>